<dbReference type="RefSeq" id="WP_066048000.1">
    <property type="nucleotide sequence ID" value="NZ_CP014223.1"/>
</dbReference>
<evidence type="ECO:0000313" key="1">
    <source>
        <dbReference type="EMBL" id="AMJ40373.1"/>
    </source>
</evidence>
<accession>A0A110A799</accession>
<dbReference type="EMBL" id="FQUA01000002">
    <property type="protein sequence ID" value="SHE43837.1"/>
    <property type="molecule type" value="Genomic_DNA"/>
</dbReference>
<reference evidence="2" key="4">
    <citation type="submission" date="2016-11" db="EMBL/GenBank/DDBJ databases">
        <authorList>
            <person name="Varghese N."/>
            <person name="Submissions S."/>
        </authorList>
    </citation>
    <scope>NUCLEOTIDE SEQUENCE</scope>
    <source>
        <strain evidence="2">DSM 1682</strain>
    </source>
</reference>
<proteinExistence type="predicted"/>
<dbReference type="Proteomes" id="UP000184204">
    <property type="component" value="Unassembled WGS sequence"/>
</dbReference>
<reference evidence="3" key="2">
    <citation type="submission" date="2016-01" db="EMBL/GenBank/DDBJ databases">
        <authorList>
            <person name="Poehlein A."/>
            <person name="Schlien K."/>
            <person name="Gottschalk G."/>
            <person name="Buckel W."/>
            <person name="Daniel R."/>
        </authorList>
    </citation>
    <scope>NUCLEOTIDE SEQUENCE [LARGE SCALE GENOMIC DNA]</scope>
    <source>
        <strain evidence="3">X2</strain>
    </source>
</reference>
<dbReference type="Proteomes" id="UP000068026">
    <property type="component" value="Chromosome"/>
</dbReference>
<reference evidence="4" key="3">
    <citation type="submission" date="2016-11" db="EMBL/GenBank/DDBJ databases">
        <authorList>
            <person name="Jaros S."/>
            <person name="Januszkiewicz K."/>
            <person name="Wedrychowicz H."/>
        </authorList>
    </citation>
    <scope>NUCLEOTIDE SEQUENCE [LARGE SCALE GENOMIC DNA]</scope>
    <source>
        <strain evidence="4">DSM 1682</strain>
    </source>
</reference>
<reference evidence="1 3" key="1">
    <citation type="journal article" date="2016" name="Genome Announc.">
        <title>Complete Genome Sequence of the Amino Acid-Fermenting Clostridium propionicum X2 (DSM 1682).</title>
        <authorList>
            <person name="Poehlein A."/>
            <person name="Schlien K."/>
            <person name="Chowdhury N.P."/>
            <person name="Gottschalk G."/>
            <person name="Buckel W."/>
            <person name="Daniel R."/>
        </authorList>
    </citation>
    <scope>NUCLEOTIDE SEQUENCE [LARGE SCALE GENOMIC DNA]</scope>
    <source>
        <strain evidence="1 3">X2</strain>
    </source>
</reference>
<evidence type="ECO:0000313" key="3">
    <source>
        <dbReference type="Proteomes" id="UP000068026"/>
    </source>
</evidence>
<evidence type="ECO:0000313" key="2">
    <source>
        <dbReference type="EMBL" id="SHE43837.1"/>
    </source>
</evidence>
<evidence type="ECO:0000313" key="4">
    <source>
        <dbReference type="Proteomes" id="UP000184204"/>
    </source>
</evidence>
<name>A0A110A799_ANAPI</name>
<protein>
    <submittedName>
        <fullName evidence="2">Uncharacterized protein</fullName>
    </submittedName>
</protein>
<sequence>MKTYRDIQGELFILGPCNFNREDERVLFHNILKSLGDHQGITLEKVRSLPYCDIVDGHCEKGDFFVSLDLNDGCEIKSKNSYVLDFLEKLLH</sequence>
<dbReference type="KEGG" id="cpro:CPRO_07720"/>
<dbReference type="AlphaFoldDB" id="A0A110A799"/>
<dbReference type="EMBL" id="CP014223">
    <property type="protein sequence ID" value="AMJ40373.1"/>
    <property type="molecule type" value="Genomic_DNA"/>
</dbReference>
<keyword evidence="3" id="KW-1185">Reference proteome</keyword>
<organism evidence="2 4">
    <name type="scientific">Anaerotignum propionicum DSM 1682</name>
    <dbReference type="NCBI Taxonomy" id="991789"/>
    <lineage>
        <taxon>Bacteria</taxon>
        <taxon>Bacillati</taxon>
        <taxon>Bacillota</taxon>
        <taxon>Clostridia</taxon>
        <taxon>Lachnospirales</taxon>
        <taxon>Anaerotignaceae</taxon>
        <taxon>Anaerotignum</taxon>
    </lineage>
</organism>
<gene>
    <name evidence="1" type="ORF">CPRO_07720</name>
    <name evidence="2" type="ORF">SAMN02745151_00708</name>
</gene>